<evidence type="ECO:0000259" key="2">
    <source>
        <dbReference type="Pfam" id="PF03968"/>
    </source>
</evidence>
<dbReference type="Pfam" id="PF03968">
    <property type="entry name" value="LptD_N"/>
    <property type="match status" value="1"/>
</dbReference>
<dbReference type="EMBL" id="RQEP01000019">
    <property type="protein sequence ID" value="TGJ99125.1"/>
    <property type="molecule type" value="Genomic_DNA"/>
</dbReference>
<proteinExistence type="predicted"/>
<dbReference type="OrthoDB" id="335467at2"/>
<organism evidence="3 4">
    <name type="scientific">Leptospira semungkisensis</name>
    <dbReference type="NCBI Taxonomy" id="2484985"/>
    <lineage>
        <taxon>Bacteria</taxon>
        <taxon>Pseudomonadati</taxon>
        <taxon>Spirochaetota</taxon>
        <taxon>Spirochaetia</taxon>
        <taxon>Leptospirales</taxon>
        <taxon>Leptospiraceae</taxon>
        <taxon>Leptospira</taxon>
    </lineage>
</organism>
<gene>
    <name evidence="3" type="ORF">EHO59_14695</name>
</gene>
<evidence type="ECO:0000313" key="4">
    <source>
        <dbReference type="Proteomes" id="UP000297453"/>
    </source>
</evidence>
<keyword evidence="1" id="KW-0732">Signal</keyword>
<accession>A0A4R9FKI0</accession>
<protein>
    <recommendedName>
        <fullName evidence="2">Organic solvent tolerance-like N-terminal domain-containing protein</fullName>
    </recommendedName>
</protein>
<evidence type="ECO:0000256" key="1">
    <source>
        <dbReference type="SAM" id="SignalP"/>
    </source>
</evidence>
<dbReference type="RefSeq" id="WP_135589218.1">
    <property type="nucleotide sequence ID" value="NZ_RQEP01000019.1"/>
</dbReference>
<dbReference type="Gene3D" id="2.60.450.10">
    <property type="entry name" value="Lipopolysaccharide (LPS) transport protein A like domain"/>
    <property type="match status" value="1"/>
</dbReference>
<feature type="chain" id="PRO_5020492778" description="Organic solvent tolerance-like N-terminal domain-containing protein" evidence="1">
    <location>
        <begin position="22"/>
        <end position="446"/>
    </location>
</feature>
<keyword evidence="4" id="KW-1185">Reference proteome</keyword>
<dbReference type="InterPro" id="IPR005653">
    <property type="entry name" value="OstA-like_N"/>
</dbReference>
<feature type="domain" description="Organic solvent tolerance-like N-terminal" evidence="2">
    <location>
        <begin position="276"/>
        <end position="433"/>
    </location>
</feature>
<name>A0A4R9FKI0_9LEPT</name>
<sequence length="446" mass="50764">MKTKFLSFFLFALFFILHSTSEPHTRPPLLFSSEDLQPKTFQGVGESDPKRNESFPTYWGGNALTQEDREVQGLKVTIFSLEGGAWIQHKKVKLGANRIEVFGKEAYKAFLKNGVQIEDHENGTVLKAGIGEYDKYEEIVHIRERPRLYFRDKTGKNTVISATTIDRQLATKTTRLHGGVIISHPEITIFCAEAVFRESEQLITTDPNPILISKNRYLTGQKLAFYTNESKIILDEKTVLFQSSLETKKDQEGKESKETVITILKGDKIVSSPNENNERSVLVTGNATVLRKDLKITSNTLESIGSDSSIIKARKNIRVHDRENNLVLTGHTFDYFRKEEYMHLTEEGKMEFLERNSDKVTSTVTAQEFERFLDKKETVIRGDIRIKAKSTDAMGEYATYHEDEESMLLEGNPRIDRSGKILRAGKIVFYPREGRSILTEGVHLGN</sequence>
<reference evidence="3" key="1">
    <citation type="journal article" date="2019" name="PLoS Negl. Trop. Dis.">
        <title>Revisiting the worldwide diversity of Leptospira species in the environment.</title>
        <authorList>
            <person name="Vincent A.T."/>
            <person name="Schiettekatte O."/>
            <person name="Bourhy P."/>
            <person name="Veyrier F.J."/>
            <person name="Picardeau M."/>
        </authorList>
    </citation>
    <scope>NUCLEOTIDE SEQUENCE [LARGE SCALE GENOMIC DNA]</scope>
    <source>
        <strain evidence="3">SSS9</strain>
    </source>
</reference>
<dbReference type="AlphaFoldDB" id="A0A4R9FKI0"/>
<feature type="signal peptide" evidence="1">
    <location>
        <begin position="1"/>
        <end position="21"/>
    </location>
</feature>
<dbReference type="Proteomes" id="UP000297453">
    <property type="component" value="Unassembled WGS sequence"/>
</dbReference>
<evidence type="ECO:0000313" key="3">
    <source>
        <dbReference type="EMBL" id="TGJ99125.1"/>
    </source>
</evidence>
<comment type="caution">
    <text evidence="3">The sequence shown here is derived from an EMBL/GenBank/DDBJ whole genome shotgun (WGS) entry which is preliminary data.</text>
</comment>